<sequence length="146" mass="16452">MNSSLSPSSLLVDRIRCDMRACWRSSGRALDSRTSGRQRRPERQLRSSRNKPKATSRRRWWPLWTSTRFLPKVLAPVLRLDELTSQLLDSLVAIAHQQHFDLPRPALPASLRHLDALGVETVERTGVFGDCGDAVEVGGVCCVCRM</sequence>
<accession>A0A6G1L286</accession>
<keyword evidence="3" id="KW-1185">Reference proteome</keyword>
<dbReference type="AlphaFoldDB" id="A0A6G1L286"/>
<organism evidence="2 3">
    <name type="scientific">Teratosphaeria nubilosa</name>
    <dbReference type="NCBI Taxonomy" id="161662"/>
    <lineage>
        <taxon>Eukaryota</taxon>
        <taxon>Fungi</taxon>
        <taxon>Dikarya</taxon>
        <taxon>Ascomycota</taxon>
        <taxon>Pezizomycotina</taxon>
        <taxon>Dothideomycetes</taxon>
        <taxon>Dothideomycetidae</taxon>
        <taxon>Mycosphaerellales</taxon>
        <taxon>Teratosphaeriaceae</taxon>
        <taxon>Teratosphaeria</taxon>
    </lineage>
</organism>
<dbReference type="Proteomes" id="UP000799436">
    <property type="component" value="Unassembled WGS sequence"/>
</dbReference>
<gene>
    <name evidence="2" type="ORF">EJ03DRAFT_164344</name>
</gene>
<protein>
    <submittedName>
        <fullName evidence="2">Uncharacterized protein</fullName>
    </submittedName>
</protein>
<reference evidence="2" key="1">
    <citation type="journal article" date="2020" name="Stud. Mycol.">
        <title>101 Dothideomycetes genomes: a test case for predicting lifestyles and emergence of pathogens.</title>
        <authorList>
            <person name="Haridas S."/>
            <person name="Albert R."/>
            <person name="Binder M."/>
            <person name="Bloem J."/>
            <person name="Labutti K."/>
            <person name="Salamov A."/>
            <person name="Andreopoulos B."/>
            <person name="Baker S."/>
            <person name="Barry K."/>
            <person name="Bills G."/>
            <person name="Bluhm B."/>
            <person name="Cannon C."/>
            <person name="Castanera R."/>
            <person name="Culley D."/>
            <person name="Daum C."/>
            <person name="Ezra D."/>
            <person name="Gonzalez J."/>
            <person name="Henrissat B."/>
            <person name="Kuo A."/>
            <person name="Liang C."/>
            <person name="Lipzen A."/>
            <person name="Lutzoni F."/>
            <person name="Magnuson J."/>
            <person name="Mondo S."/>
            <person name="Nolan M."/>
            <person name="Ohm R."/>
            <person name="Pangilinan J."/>
            <person name="Park H.-J."/>
            <person name="Ramirez L."/>
            <person name="Alfaro M."/>
            <person name="Sun H."/>
            <person name="Tritt A."/>
            <person name="Yoshinaga Y."/>
            <person name="Zwiers L.-H."/>
            <person name="Turgeon B."/>
            <person name="Goodwin S."/>
            <person name="Spatafora J."/>
            <person name="Crous P."/>
            <person name="Grigoriev I."/>
        </authorList>
    </citation>
    <scope>NUCLEOTIDE SEQUENCE</scope>
    <source>
        <strain evidence="2">CBS 116005</strain>
    </source>
</reference>
<proteinExistence type="predicted"/>
<evidence type="ECO:0000313" key="2">
    <source>
        <dbReference type="EMBL" id="KAF2766936.1"/>
    </source>
</evidence>
<evidence type="ECO:0000256" key="1">
    <source>
        <dbReference type="SAM" id="MobiDB-lite"/>
    </source>
</evidence>
<feature type="region of interest" description="Disordered" evidence="1">
    <location>
        <begin position="30"/>
        <end position="53"/>
    </location>
</feature>
<dbReference type="EMBL" id="ML995863">
    <property type="protein sequence ID" value="KAF2766936.1"/>
    <property type="molecule type" value="Genomic_DNA"/>
</dbReference>
<name>A0A6G1L286_9PEZI</name>
<evidence type="ECO:0000313" key="3">
    <source>
        <dbReference type="Proteomes" id="UP000799436"/>
    </source>
</evidence>